<evidence type="ECO:0000313" key="2">
    <source>
        <dbReference type="Proteomes" id="UP000095558"/>
    </source>
</evidence>
<dbReference type="AlphaFoldDB" id="A0A174IA99"/>
<sequence length="33" mass="3975">MDEIKKELYKLLKGYSYKEISKILEETKIALKK</sequence>
<dbReference type="Proteomes" id="UP000095558">
    <property type="component" value="Unassembled WGS sequence"/>
</dbReference>
<dbReference type="EMBL" id="CYZV01000059">
    <property type="protein sequence ID" value="CUO81995.1"/>
    <property type="molecule type" value="Genomic_DNA"/>
</dbReference>
<accession>A0A174IA99</accession>
<organism evidence="1 2">
    <name type="scientific">Clostridium disporicum</name>
    <dbReference type="NCBI Taxonomy" id="84024"/>
    <lineage>
        <taxon>Bacteria</taxon>
        <taxon>Bacillati</taxon>
        <taxon>Bacillota</taxon>
        <taxon>Clostridia</taxon>
        <taxon>Eubacteriales</taxon>
        <taxon>Clostridiaceae</taxon>
        <taxon>Clostridium</taxon>
    </lineage>
</organism>
<gene>
    <name evidence="1" type="ORF">ERS852470_03458</name>
</gene>
<proteinExistence type="predicted"/>
<name>A0A174IA99_9CLOT</name>
<protein>
    <submittedName>
        <fullName evidence="1">Uncharacterized protein</fullName>
    </submittedName>
</protein>
<reference evidence="1 2" key="1">
    <citation type="submission" date="2015-09" db="EMBL/GenBank/DDBJ databases">
        <authorList>
            <consortium name="Pathogen Informatics"/>
        </authorList>
    </citation>
    <scope>NUCLEOTIDE SEQUENCE [LARGE SCALE GENOMIC DNA]</scope>
    <source>
        <strain evidence="1 2">2789STDY5834855</strain>
    </source>
</reference>
<evidence type="ECO:0000313" key="1">
    <source>
        <dbReference type="EMBL" id="CUO81995.1"/>
    </source>
</evidence>